<dbReference type="FunFam" id="3.90.1480.20:FF:000015">
    <property type="entry name" value="Lactosylceramide alpha-2,3-sialyltransferase"/>
    <property type="match status" value="1"/>
</dbReference>
<evidence type="ECO:0000256" key="8">
    <source>
        <dbReference type="ARBA" id="ARBA00022989"/>
    </source>
</evidence>
<dbReference type="InterPro" id="IPR001675">
    <property type="entry name" value="Glyco_trans_29"/>
</dbReference>
<dbReference type="GO" id="GO:0000139">
    <property type="term" value="C:Golgi membrane"/>
    <property type="evidence" value="ECO:0007669"/>
    <property type="project" value="UniProtKB-SubCell"/>
</dbReference>
<protein>
    <recommendedName>
        <fullName evidence="14">alpha-N-acetylgalactosaminide alpha-2,6-sialyltransferase</fullName>
        <ecNumber evidence="14">2.4.3.3</ecNumber>
    </recommendedName>
</protein>
<evidence type="ECO:0000256" key="2">
    <source>
        <dbReference type="ARBA" id="ARBA00004922"/>
    </source>
</evidence>
<evidence type="ECO:0000256" key="5">
    <source>
        <dbReference type="ARBA" id="ARBA00022679"/>
    </source>
</evidence>
<evidence type="ECO:0000256" key="7">
    <source>
        <dbReference type="ARBA" id="ARBA00022968"/>
    </source>
</evidence>
<feature type="transmembrane region" description="Helical" evidence="18">
    <location>
        <begin position="6"/>
        <end position="26"/>
    </location>
</feature>
<evidence type="ECO:0000256" key="16">
    <source>
        <dbReference type="ARBA" id="ARBA00052285"/>
    </source>
</evidence>
<dbReference type="EC" id="2.4.3.3" evidence="14"/>
<evidence type="ECO:0000313" key="19">
    <source>
        <dbReference type="EMBL" id="CAH1240270.1"/>
    </source>
</evidence>
<accession>A0A8J9VLK4</accession>
<keyword evidence="5" id="KW-0808">Transferase</keyword>
<sequence>MRTQQVFWMGAVVFLVVLLLALYGRVKEPELNLPGKSMAQKAARSPWFRARFVENMKLFLNKREVFDPETYNMLNGDSSPFGIQGLDIEALKETLQNPNLTYPEPLSEPRQECVTCAVVGTGGNLKLAGKGAEIDSHDYVFRVNVALTGKRYVNDVGNKSSFYGFFPESVVNRINFGRDAKFDDVTLMMMMMFSEYHVQWLRSTLQGREPDKICGDHWGHTYCRSMPAPKYKQGNMMIVHPHFFRYVHERFLNSTSSRPTTGTMVILMAIHLCDQVDMYGFGFDSRFPLHYYDGQKVEDAMNEPSSHSFPNEKILWNKLHSEGLVNWKLRPGT</sequence>
<dbReference type="AlphaFoldDB" id="A0A8J9VLK4"/>
<evidence type="ECO:0000256" key="10">
    <source>
        <dbReference type="ARBA" id="ARBA00023136"/>
    </source>
</evidence>
<keyword evidence="8 18" id="KW-1133">Transmembrane helix</keyword>
<keyword evidence="4" id="KW-0328">Glycosyltransferase</keyword>
<keyword evidence="12" id="KW-0325">Glycoprotein</keyword>
<dbReference type="PANTHER" id="PTHR45941:SF8">
    <property type="entry name" value="ALPHA-N-ACETYLGALACTOSAMINIDE ALPHA-2,6-SIALYLTRANSFERASE 1-LIKE"/>
    <property type="match status" value="1"/>
</dbReference>
<evidence type="ECO:0000256" key="14">
    <source>
        <dbReference type="ARBA" id="ARBA00039109"/>
    </source>
</evidence>
<evidence type="ECO:0000256" key="18">
    <source>
        <dbReference type="SAM" id="Phobius"/>
    </source>
</evidence>
<gene>
    <name evidence="19" type="primary">ST6GALNAC1</name>
    <name evidence="19" type="ORF">BLAG_LOCUS4278</name>
</gene>
<evidence type="ECO:0000256" key="3">
    <source>
        <dbReference type="ARBA" id="ARBA00006003"/>
    </source>
</evidence>
<comment type="similarity">
    <text evidence="3">Belongs to the glycosyltransferase 29 family.</text>
</comment>
<keyword evidence="11" id="KW-1015">Disulfide bond</keyword>
<dbReference type="GO" id="GO:0001665">
    <property type="term" value="F:alpha-N-acetylgalactosaminide alpha-2,6-sialyltransferase activity"/>
    <property type="evidence" value="ECO:0007669"/>
    <property type="project" value="UniProtKB-EC"/>
</dbReference>
<keyword evidence="7" id="KW-0735">Signal-anchor</keyword>
<comment type="catalytic activity">
    <reaction evidence="13">
        <text>a beta-D-galactosyl-(1-&gt;3)-N-acetyl-alpha-D-galactosaminyl derivative + CMP-N-acetyl-beta-neuraminate = a beta-D-galactosyl-(1-&gt;3)-[N-acetyl-alpha-neuraminyl-(2-&gt;6)]-N-acetyl-alpha-D-galactosaminyl derivative + CMP + H(+)</text>
        <dbReference type="Rhea" id="RHEA:11136"/>
        <dbReference type="ChEBI" id="CHEBI:15378"/>
        <dbReference type="ChEBI" id="CHEBI:57812"/>
        <dbReference type="ChEBI" id="CHEBI:60377"/>
        <dbReference type="ChEBI" id="CHEBI:133470"/>
        <dbReference type="ChEBI" id="CHEBI:140764"/>
        <dbReference type="EC" id="2.4.3.3"/>
    </reaction>
    <physiologicalReaction direction="left-to-right" evidence="13">
        <dbReference type="Rhea" id="RHEA:11137"/>
    </physiologicalReaction>
</comment>
<evidence type="ECO:0000256" key="1">
    <source>
        <dbReference type="ARBA" id="ARBA00004323"/>
    </source>
</evidence>
<dbReference type="Gene3D" id="3.90.1480.20">
    <property type="entry name" value="Glycosyl transferase family 29"/>
    <property type="match status" value="1"/>
</dbReference>
<feature type="disulfide bond" evidence="17">
    <location>
        <begin position="116"/>
        <end position="273"/>
    </location>
</feature>
<comment type="catalytic activity">
    <reaction evidence="16">
        <text>a 3-O-[N-acetyl-alpha-D-galactosaminyl]-L-threonyl-[protein] + CMP-N-acetyl-beta-neuraminate = a 3-O-[N-acetyl-alpha-neuraminosyl-(2-&gt;6)-N-acetyl-alpha-D-galactosaminyl]-L-threonyl-[protein] + CMP + H(+)</text>
        <dbReference type="Rhea" id="RHEA:81643"/>
        <dbReference type="Rhea" id="RHEA-COMP:11689"/>
        <dbReference type="Rhea" id="RHEA-COMP:19720"/>
        <dbReference type="ChEBI" id="CHEBI:15378"/>
        <dbReference type="ChEBI" id="CHEBI:57812"/>
        <dbReference type="ChEBI" id="CHEBI:60377"/>
        <dbReference type="ChEBI" id="CHEBI:87075"/>
        <dbReference type="ChEBI" id="CHEBI:231970"/>
    </reaction>
    <physiologicalReaction direction="left-to-right" evidence="16">
        <dbReference type="Rhea" id="RHEA:81644"/>
    </physiologicalReaction>
</comment>
<keyword evidence="6 18" id="KW-0812">Transmembrane</keyword>
<dbReference type="Pfam" id="PF00777">
    <property type="entry name" value="Glyco_transf_29"/>
    <property type="match status" value="1"/>
</dbReference>
<dbReference type="InterPro" id="IPR012163">
    <property type="entry name" value="Sialyl_trans"/>
</dbReference>
<evidence type="ECO:0000256" key="11">
    <source>
        <dbReference type="ARBA" id="ARBA00023157"/>
    </source>
</evidence>
<evidence type="ECO:0000256" key="6">
    <source>
        <dbReference type="ARBA" id="ARBA00022692"/>
    </source>
</evidence>
<comment type="subcellular location">
    <subcellularLocation>
        <location evidence="1">Golgi apparatus membrane</location>
        <topology evidence="1">Single-pass type II membrane protein</topology>
    </subcellularLocation>
</comment>
<evidence type="ECO:0000313" key="20">
    <source>
        <dbReference type="Proteomes" id="UP000838412"/>
    </source>
</evidence>
<dbReference type="Proteomes" id="UP000838412">
    <property type="component" value="Chromosome 11"/>
</dbReference>
<evidence type="ECO:0000256" key="13">
    <source>
        <dbReference type="ARBA" id="ARBA00036348"/>
    </source>
</evidence>
<dbReference type="OrthoDB" id="10264956at2759"/>
<evidence type="ECO:0000256" key="12">
    <source>
        <dbReference type="ARBA" id="ARBA00023180"/>
    </source>
</evidence>
<dbReference type="PANTHER" id="PTHR45941">
    <property type="entry name" value="ALPHA-N-ACETYLGALACTOSAMINIDE ALPHA-2,6-SIALYLTRANSFERASE 2-LIKE-RELATED"/>
    <property type="match status" value="1"/>
</dbReference>
<evidence type="ECO:0000256" key="17">
    <source>
        <dbReference type="PIRSR" id="PIRSR005557-2"/>
    </source>
</evidence>
<evidence type="ECO:0000256" key="15">
    <source>
        <dbReference type="ARBA" id="ARBA00050664"/>
    </source>
</evidence>
<evidence type="ECO:0000256" key="9">
    <source>
        <dbReference type="ARBA" id="ARBA00023034"/>
    </source>
</evidence>
<proteinExistence type="inferred from homology"/>
<comment type="catalytic activity">
    <reaction evidence="15">
        <text>a 3-O-[N-acetyl-alpha-neuraminyl-(2-&gt;3)-beta-D-galactosyl-(1-&gt;3)-N-acetyl-alpha-D-galactosaminyl]-L-threonyl-[protein] + CMP-N-acetyl-beta-neuraminate = a 3-O-{alpha-Neu5Ac-(2-&gt;3)-beta-D-Gal-(1-&gt;3)-[alpha-Neu5Ac-(2-&gt;6)]-alpha-D-GalNAc}-L-threonyl-[protein] + CMP + H(+)</text>
        <dbReference type="Rhea" id="RHEA:81659"/>
        <dbReference type="Rhea" id="RHEA-COMP:14417"/>
        <dbReference type="Rhea" id="RHEA-COMP:16763"/>
        <dbReference type="ChEBI" id="CHEBI:15378"/>
        <dbReference type="ChEBI" id="CHEBI:57812"/>
        <dbReference type="ChEBI" id="CHEBI:60377"/>
        <dbReference type="ChEBI" id="CHEBI:139598"/>
        <dbReference type="ChEBI" id="CHEBI:156398"/>
    </reaction>
    <physiologicalReaction direction="left-to-right" evidence="15">
        <dbReference type="Rhea" id="RHEA:81660"/>
    </physiologicalReaction>
</comment>
<organism evidence="19 20">
    <name type="scientific">Branchiostoma lanceolatum</name>
    <name type="common">Common lancelet</name>
    <name type="synonym">Amphioxus lanceolatum</name>
    <dbReference type="NCBI Taxonomy" id="7740"/>
    <lineage>
        <taxon>Eukaryota</taxon>
        <taxon>Metazoa</taxon>
        <taxon>Chordata</taxon>
        <taxon>Cephalochordata</taxon>
        <taxon>Leptocardii</taxon>
        <taxon>Amphioxiformes</taxon>
        <taxon>Branchiostomatidae</taxon>
        <taxon>Branchiostoma</taxon>
    </lineage>
</organism>
<keyword evidence="10 18" id="KW-0472">Membrane</keyword>
<keyword evidence="20" id="KW-1185">Reference proteome</keyword>
<dbReference type="PIRSF" id="PIRSF005557">
    <property type="entry name" value="Sialyl_trans"/>
    <property type="match status" value="1"/>
</dbReference>
<dbReference type="EMBL" id="OV696696">
    <property type="protein sequence ID" value="CAH1240270.1"/>
    <property type="molecule type" value="Genomic_DNA"/>
</dbReference>
<keyword evidence="9" id="KW-0333">Golgi apparatus</keyword>
<name>A0A8J9VLK4_BRALA</name>
<comment type="pathway">
    <text evidence="2">Protein modification; protein glycosylation.</text>
</comment>
<reference evidence="19" key="1">
    <citation type="submission" date="2022-01" db="EMBL/GenBank/DDBJ databases">
        <authorList>
            <person name="Braso-Vives M."/>
        </authorList>
    </citation>
    <scope>NUCLEOTIDE SEQUENCE</scope>
</reference>
<evidence type="ECO:0000256" key="4">
    <source>
        <dbReference type="ARBA" id="ARBA00022676"/>
    </source>
</evidence>
<dbReference type="InterPro" id="IPR038578">
    <property type="entry name" value="GT29-like_sf"/>
</dbReference>